<sequence length="92" mass="10337">MTRRVKGRGWLRTSNFGSSTASYQFSIRTENGVLVAEGEVRGELTQMVEARAARRATLVLDNDRWMPIEALDLTADGLKFRSLGDISFLNEE</sequence>
<gene>
    <name evidence="1" type="ORF">KIP89_17525</name>
</gene>
<protein>
    <submittedName>
        <fullName evidence="1">Uncharacterized protein</fullName>
    </submittedName>
</protein>
<accession>A0ABS5RB78</accession>
<dbReference type="Proteomes" id="UP001166585">
    <property type="component" value="Unassembled WGS sequence"/>
</dbReference>
<evidence type="ECO:0000313" key="2">
    <source>
        <dbReference type="Proteomes" id="UP001166585"/>
    </source>
</evidence>
<keyword evidence="2" id="KW-1185">Reference proteome</keyword>
<dbReference type="RefSeq" id="WP_213756870.1">
    <property type="nucleotide sequence ID" value="NZ_JAHCQH010000021.1"/>
</dbReference>
<dbReference type="EMBL" id="JAHCQH010000021">
    <property type="protein sequence ID" value="MBS9478911.1"/>
    <property type="molecule type" value="Genomic_DNA"/>
</dbReference>
<reference evidence="1" key="1">
    <citation type="submission" date="2021-05" db="EMBL/GenBank/DDBJ databases">
        <authorList>
            <person name="Sun Q."/>
            <person name="Inoue M."/>
        </authorList>
    </citation>
    <scope>NUCLEOTIDE SEQUENCE</scope>
    <source>
        <strain evidence="1">VKM B-3255</strain>
    </source>
</reference>
<comment type="caution">
    <text evidence="1">The sequence shown here is derived from an EMBL/GenBank/DDBJ whole genome shotgun (WGS) entry which is preliminary data.</text>
</comment>
<evidence type="ECO:0000313" key="1">
    <source>
        <dbReference type="EMBL" id="MBS9478911.1"/>
    </source>
</evidence>
<proteinExistence type="predicted"/>
<name>A0ABS5RB78_9HYPH</name>
<organism evidence="1 2">
    <name type="scientific">Ancylobacter radicis</name>
    <dbReference type="NCBI Taxonomy" id="2836179"/>
    <lineage>
        <taxon>Bacteria</taxon>
        <taxon>Pseudomonadati</taxon>
        <taxon>Pseudomonadota</taxon>
        <taxon>Alphaproteobacteria</taxon>
        <taxon>Hyphomicrobiales</taxon>
        <taxon>Xanthobacteraceae</taxon>
        <taxon>Ancylobacter</taxon>
    </lineage>
</organism>